<dbReference type="OrthoDB" id="1712255at2759"/>
<gene>
    <name evidence="2" type="ORF">IFM89_019708</name>
</gene>
<comment type="caution">
    <text evidence="2">The sequence shown here is derived from an EMBL/GenBank/DDBJ whole genome shotgun (WGS) entry which is preliminary data.</text>
</comment>
<organism evidence="2 3">
    <name type="scientific">Coptis chinensis</name>
    <dbReference type="NCBI Taxonomy" id="261450"/>
    <lineage>
        <taxon>Eukaryota</taxon>
        <taxon>Viridiplantae</taxon>
        <taxon>Streptophyta</taxon>
        <taxon>Embryophyta</taxon>
        <taxon>Tracheophyta</taxon>
        <taxon>Spermatophyta</taxon>
        <taxon>Magnoliopsida</taxon>
        <taxon>Ranunculales</taxon>
        <taxon>Ranunculaceae</taxon>
        <taxon>Coptidoideae</taxon>
        <taxon>Coptis</taxon>
    </lineage>
</organism>
<protein>
    <submittedName>
        <fullName evidence="2">Uncharacterized protein</fullName>
    </submittedName>
</protein>
<keyword evidence="3" id="KW-1185">Reference proteome</keyword>
<feature type="region of interest" description="Disordered" evidence="1">
    <location>
        <begin position="50"/>
        <end position="84"/>
    </location>
</feature>
<feature type="compositionally biased region" description="Polar residues" evidence="1">
    <location>
        <begin position="53"/>
        <end position="71"/>
    </location>
</feature>
<evidence type="ECO:0000313" key="2">
    <source>
        <dbReference type="EMBL" id="KAF9589199.1"/>
    </source>
</evidence>
<sequence>MASSNSAKSSSDKTKVLQALLKANNLEQQSLNSAGLKSFDEFSPVNFEDPYPSQRTVAVQSTLSSARQSAKQQDKSTAGERPTPTVASDALIPFSGIHIIYAPRKKLSSFTPSSLMLDYIVHQINFNLVDNFYFKRSAPDYHPYILRLYFAIIFWIQCLRAGHDVADLDVSKHQFLIRFLDAHPLESLPVPGPLIPLFKTLCSSQPEIPTYSKVYPKLPAIIGPDRRSNFIREATDAFLLPNVPGIFALLENLNSIINADQPRFPKKGAHIPVTATALQATIFGHHTFPVPADRTDLDKWSE</sequence>
<dbReference type="AlphaFoldDB" id="A0A835GXE6"/>
<accession>A0A835GXE6</accession>
<evidence type="ECO:0000313" key="3">
    <source>
        <dbReference type="Proteomes" id="UP000631114"/>
    </source>
</evidence>
<dbReference type="Proteomes" id="UP000631114">
    <property type="component" value="Unassembled WGS sequence"/>
</dbReference>
<name>A0A835GXE6_9MAGN</name>
<proteinExistence type="predicted"/>
<dbReference type="EMBL" id="JADFTS010000009">
    <property type="protein sequence ID" value="KAF9589199.1"/>
    <property type="molecule type" value="Genomic_DNA"/>
</dbReference>
<evidence type="ECO:0000256" key="1">
    <source>
        <dbReference type="SAM" id="MobiDB-lite"/>
    </source>
</evidence>
<reference evidence="2 3" key="1">
    <citation type="submission" date="2020-10" db="EMBL/GenBank/DDBJ databases">
        <title>The Coptis chinensis genome and diversification of protoberbering-type alkaloids.</title>
        <authorList>
            <person name="Wang B."/>
            <person name="Shu S."/>
            <person name="Song C."/>
            <person name="Liu Y."/>
        </authorList>
    </citation>
    <scope>NUCLEOTIDE SEQUENCE [LARGE SCALE GENOMIC DNA]</scope>
    <source>
        <strain evidence="2">HL-2020</strain>
        <tissue evidence="2">Leaf</tissue>
    </source>
</reference>